<gene>
    <name evidence="1" type="ORF">R5U08_41940</name>
</gene>
<keyword evidence="2" id="KW-1185">Reference proteome</keyword>
<protein>
    <submittedName>
        <fullName evidence="1">Uncharacterized protein</fullName>
    </submittedName>
</protein>
<dbReference type="EMBL" id="CP137525">
    <property type="protein sequence ID" value="WOT40655.1"/>
    <property type="molecule type" value="Genomic_DNA"/>
</dbReference>
<evidence type="ECO:0000313" key="1">
    <source>
        <dbReference type="EMBL" id="WOT40655.1"/>
    </source>
</evidence>
<sequence length="45" mass="4748">MILTAGLVASVLLVVIRDIVTTVASTSVTGLILRALLTPASRRER</sequence>
<name>A0ABZ0KS73_STRC4</name>
<keyword evidence="1" id="KW-0614">Plasmid</keyword>
<evidence type="ECO:0000313" key="2">
    <source>
        <dbReference type="Proteomes" id="UP001305002"/>
    </source>
</evidence>
<proteinExistence type="predicted"/>
<dbReference type="RefSeq" id="WP_317928324.1">
    <property type="nucleotide sequence ID" value="NZ_CP137525.1"/>
</dbReference>
<reference evidence="1 2" key="1">
    <citation type="journal article" date="2021" name="J. Microbiol. Biotechnol.">
        <title>An Efficient Markerless Deletion System Suitable for the Industrial Strains of Streptomyces.</title>
        <authorList>
            <person name="Dong J."/>
            <person name="Wei J."/>
            <person name="Li H."/>
            <person name="Zhao S."/>
            <person name="Guan W."/>
        </authorList>
    </citation>
    <scope>NUCLEOTIDE SEQUENCE [LARGE SCALE GENOMIC DNA]</scope>
    <source>
        <strain evidence="1 2">CICC 11043</strain>
    </source>
</reference>
<dbReference type="Proteomes" id="UP001305002">
    <property type="component" value="Plasmid unnamed"/>
</dbReference>
<reference evidence="1 2" key="2">
    <citation type="journal article" date="2024" name="Microb. Biotechnol.">
        <title>The involvement of multiple ABC transporters in daunorubicin efflux in Streptomyces coeruleorubidus.</title>
        <authorList>
            <person name="Dong J."/>
            <person name="Ning J."/>
            <person name="Tian Y."/>
            <person name="Li H."/>
            <person name="Chen H."/>
            <person name="Guan W."/>
        </authorList>
    </citation>
    <scope>NUCLEOTIDE SEQUENCE [LARGE SCALE GENOMIC DNA]</scope>
    <source>
        <strain evidence="1 2">CICC 11043</strain>
    </source>
</reference>
<geneLocation type="plasmid" evidence="1 2">
    <name>unnamed</name>
</geneLocation>
<organism evidence="1 2">
    <name type="scientific">Streptomyces coeruleorubidus</name>
    <dbReference type="NCBI Taxonomy" id="116188"/>
    <lineage>
        <taxon>Bacteria</taxon>
        <taxon>Bacillati</taxon>
        <taxon>Actinomycetota</taxon>
        <taxon>Actinomycetes</taxon>
        <taxon>Kitasatosporales</taxon>
        <taxon>Streptomycetaceae</taxon>
        <taxon>Streptomyces</taxon>
    </lineage>
</organism>
<accession>A0ABZ0KS73</accession>